<dbReference type="InterPro" id="IPR001128">
    <property type="entry name" value="Cyt_P450"/>
</dbReference>
<keyword evidence="1" id="KW-0479">Metal-binding</keyword>
<organism evidence="3 4">
    <name type="scientific">Oryza sativa subsp. japonica</name>
    <name type="common">Rice</name>
    <dbReference type="NCBI Taxonomy" id="39947"/>
    <lineage>
        <taxon>Eukaryota</taxon>
        <taxon>Viridiplantae</taxon>
        <taxon>Streptophyta</taxon>
        <taxon>Embryophyta</taxon>
        <taxon>Tracheophyta</taxon>
        <taxon>Spermatophyta</taxon>
        <taxon>Magnoliopsida</taxon>
        <taxon>Liliopsida</taxon>
        <taxon>Poales</taxon>
        <taxon>Poaceae</taxon>
        <taxon>BOP clade</taxon>
        <taxon>Oryzoideae</taxon>
        <taxon>Oryzeae</taxon>
        <taxon>Oryzinae</taxon>
        <taxon>Oryza</taxon>
        <taxon>Oryza sativa</taxon>
    </lineage>
</organism>
<accession>C7J566</accession>
<evidence type="ECO:0000256" key="1">
    <source>
        <dbReference type="ARBA" id="ARBA00022723"/>
    </source>
</evidence>
<sequence length="105" mass="12113">MGFPVVGETFQFFRASPSVDMPSYYKQRLERYGPLFKTSLVGQPLVVSLDPEVNRFIFQQEGKLFRSWYPETANNIFGKKSLTTYNGTVHKFIRSFASKLFGLKT</sequence>
<dbReference type="GO" id="GO:0016705">
    <property type="term" value="F:oxidoreductase activity, acting on paired donors, with incorporation or reduction of molecular oxygen"/>
    <property type="evidence" value="ECO:0007669"/>
    <property type="project" value="InterPro"/>
</dbReference>
<dbReference type="GO" id="GO:0020037">
    <property type="term" value="F:heme binding"/>
    <property type="evidence" value="ECO:0007669"/>
    <property type="project" value="InterPro"/>
</dbReference>
<dbReference type="Pfam" id="PF00067">
    <property type="entry name" value="p450"/>
    <property type="match status" value="1"/>
</dbReference>
<dbReference type="Gene3D" id="1.10.630.10">
    <property type="entry name" value="Cytochrome P450"/>
    <property type="match status" value="1"/>
</dbReference>
<name>C7J566_ORYSJ</name>
<dbReference type="PANTHER" id="PTHR24286">
    <property type="entry name" value="CYTOCHROME P450 26"/>
    <property type="match status" value="1"/>
</dbReference>
<gene>
    <name evidence="3" type="ordered locus">Os07g0483050</name>
</gene>
<dbReference type="PANTHER" id="PTHR24286:SF234">
    <property type="entry name" value="CYTOCHROME P450 FAMILY PROTEIN, EXPRESSED"/>
    <property type="match status" value="1"/>
</dbReference>
<dbReference type="InterPro" id="IPR036396">
    <property type="entry name" value="Cyt_P450_sf"/>
</dbReference>
<reference evidence="4" key="2">
    <citation type="journal article" date="2008" name="Nucleic Acids Res.">
        <title>The rice annotation project database (RAP-DB): 2008 update.</title>
        <authorList>
            <consortium name="The rice annotation project (RAP)"/>
        </authorList>
    </citation>
    <scope>GENOME REANNOTATION</scope>
    <source>
        <strain evidence="4">cv. Nipponbare</strain>
    </source>
</reference>
<evidence type="ECO:0000313" key="3">
    <source>
        <dbReference type="EMBL" id="BAH93926.1"/>
    </source>
</evidence>
<dbReference type="SUPFAM" id="SSF48264">
    <property type="entry name" value="Cytochrome P450"/>
    <property type="match status" value="1"/>
</dbReference>
<dbReference type="KEGG" id="dosa:Os07g0483050"/>
<dbReference type="EMBL" id="AP008213">
    <property type="protein sequence ID" value="BAH93926.1"/>
    <property type="molecule type" value="Genomic_DNA"/>
</dbReference>
<dbReference type="GO" id="GO:0004497">
    <property type="term" value="F:monooxygenase activity"/>
    <property type="evidence" value="ECO:0007669"/>
    <property type="project" value="InterPro"/>
</dbReference>
<evidence type="ECO:0000313" key="4">
    <source>
        <dbReference type="Proteomes" id="UP000000763"/>
    </source>
</evidence>
<keyword evidence="2" id="KW-0408">Iron</keyword>
<dbReference type="Proteomes" id="UP000000763">
    <property type="component" value="Chromosome 7"/>
</dbReference>
<evidence type="ECO:0000256" key="2">
    <source>
        <dbReference type="ARBA" id="ARBA00023004"/>
    </source>
</evidence>
<protein>
    <submittedName>
        <fullName evidence="3">Os07g0483050 protein</fullName>
    </submittedName>
</protein>
<dbReference type="AlphaFoldDB" id="C7J566"/>
<dbReference type="GO" id="GO:0005506">
    <property type="term" value="F:iron ion binding"/>
    <property type="evidence" value="ECO:0007669"/>
    <property type="project" value="InterPro"/>
</dbReference>
<reference evidence="3 4" key="1">
    <citation type="journal article" date="2005" name="Nature">
        <title>The map-based sequence of the rice genome.</title>
        <authorList>
            <consortium name="International rice genome sequencing project (IRGSP)"/>
            <person name="Matsumoto T."/>
            <person name="Wu J."/>
            <person name="Kanamori H."/>
            <person name="Katayose Y."/>
            <person name="Fujisawa M."/>
            <person name="Namiki N."/>
            <person name="Mizuno H."/>
            <person name="Yamamoto K."/>
            <person name="Antonio B.A."/>
            <person name="Baba T."/>
            <person name="Sakata K."/>
            <person name="Nagamura Y."/>
            <person name="Aoki H."/>
            <person name="Arikawa K."/>
            <person name="Arita K."/>
            <person name="Bito T."/>
            <person name="Chiden Y."/>
            <person name="Fujitsuka N."/>
            <person name="Fukunaka R."/>
            <person name="Hamada M."/>
            <person name="Harada C."/>
            <person name="Hayashi A."/>
            <person name="Hijishita S."/>
            <person name="Honda M."/>
            <person name="Hosokawa S."/>
            <person name="Ichikawa Y."/>
            <person name="Idonuma A."/>
            <person name="Iijima M."/>
            <person name="Ikeda M."/>
            <person name="Ikeno M."/>
            <person name="Ito K."/>
            <person name="Ito S."/>
            <person name="Ito T."/>
            <person name="Ito Y."/>
            <person name="Ito Y."/>
            <person name="Iwabuchi A."/>
            <person name="Kamiya K."/>
            <person name="Karasawa W."/>
            <person name="Kurita K."/>
            <person name="Katagiri S."/>
            <person name="Kikuta A."/>
            <person name="Kobayashi H."/>
            <person name="Kobayashi N."/>
            <person name="Machita K."/>
            <person name="Maehara T."/>
            <person name="Masukawa M."/>
            <person name="Mizubayashi T."/>
            <person name="Mukai Y."/>
            <person name="Nagasaki H."/>
            <person name="Nagata Y."/>
            <person name="Naito S."/>
            <person name="Nakashima M."/>
            <person name="Nakama Y."/>
            <person name="Nakamichi Y."/>
            <person name="Nakamura M."/>
            <person name="Meguro A."/>
            <person name="Negishi M."/>
            <person name="Ohta I."/>
            <person name="Ohta T."/>
            <person name="Okamoto M."/>
            <person name="Ono N."/>
            <person name="Saji S."/>
            <person name="Sakaguchi M."/>
            <person name="Sakai K."/>
            <person name="Shibata M."/>
            <person name="Shimokawa T."/>
            <person name="Song J."/>
            <person name="Takazaki Y."/>
            <person name="Terasawa K."/>
            <person name="Tsugane M."/>
            <person name="Tsuji K."/>
            <person name="Ueda S."/>
            <person name="Waki K."/>
            <person name="Yamagata H."/>
            <person name="Yamamoto M."/>
            <person name="Yamamoto S."/>
            <person name="Yamane H."/>
            <person name="Yoshiki S."/>
            <person name="Yoshihara R."/>
            <person name="Yukawa K."/>
            <person name="Zhong H."/>
            <person name="Yano M."/>
            <person name="Yuan Q."/>
            <person name="Ouyang S."/>
            <person name="Liu J."/>
            <person name="Jones K.M."/>
            <person name="Gansberger K."/>
            <person name="Moffat K."/>
            <person name="Hill J."/>
            <person name="Bera J."/>
            <person name="Fadrosh D."/>
            <person name="Jin S."/>
            <person name="Johri S."/>
            <person name="Kim M."/>
            <person name="Overton L."/>
            <person name="Reardon M."/>
            <person name="Tsitrin T."/>
            <person name="Vuong H."/>
            <person name="Weaver B."/>
            <person name="Ciecko A."/>
            <person name="Tallon L."/>
            <person name="Jackson J."/>
            <person name="Pai G."/>
            <person name="Aken S.V."/>
            <person name="Utterback T."/>
            <person name="Reidmuller S."/>
            <person name="Feldblyum T."/>
            <person name="Hsiao J."/>
            <person name="Zismann V."/>
            <person name="Iobst S."/>
            <person name="de Vazeille A.R."/>
            <person name="Buell C.R."/>
            <person name="Ying K."/>
            <person name="Li Y."/>
            <person name="Lu T."/>
            <person name="Huang Y."/>
            <person name="Zhao Q."/>
            <person name="Feng Q."/>
            <person name="Zhang L."/>
            <person name="Zhu J."/>
            <person name="Weng Q."/>
            <person name="Mu J."/>
            <person name="Lu Y."/>
            <person name="Fan D."/>
            <person name="Liu Y."/>
            <person name="Guan J."/>
            <person name="Zhang Y."/>
            <person name="Yu S."/>
            <person name="Liu X."/>
            <person name="Zhang Y."/>
            <person name="Hong G."/>
            <person name="Han B."/>
            <person name="Choisne N."/>
            <person name="Demange N."/>
            <person name="Orjeda G."/>
            <person name="Samain S."/>
            <person name="Cattolico L."/>
            <person name="Pelletier E."/>
            <person name="Couloux A."/>
            <person name="Segurens B."/>
            <person name="Wincker P."/>
            <person name="D'Hont A."/>
            <person name="Scarpelli C."/>
            <person name="Weissenbach J."/>
            <person name="Salanoubat M."/>
            <person name="Quetier F."/>
            <person name="Yu Y."/>
            <person name="Kim H.R."/>
            <person name="Rambo T."/>
            <person name="Currie J."/>
            <person name="Collura K."/>
            <person name="Luo M."/>
            <person name="Yang T."/>
            <person name="Ammiraju J.S.S."/>
            <person name="Engler F."/>
            <person name="Soderlund C."/>
            <person name="Wing R.A."/>
            <person name="Palmer L.E."/>
            <person name="de la Bastide M."/>
            <person name="Spiegel L."/>
            <person name="Nascimento L."/>
            <person name="Zutavern T."/>
            <person name="O'Shaughnessy A."/>
            <person name="Dike S."/>
            <person name="Dedhia N."/>
            <person name="Preston R."/>
            <person name="Balija V."/>
            <person name="McCombie W.R."/>
            <person name="Chow T."/>
            <person name="Chen H."/>
            <person name="Chung M."/>
            <person name="Chen C."/>
            <person name="Shaw J."/>
            <person name="Wu H."/>
            <person name="Hsiao K."/>
            <person name="Chao Y."/>
            <person name="Chu M."/>
            <person name="Cheng C."/>
            <person name="Hour A."/>
            <person name="Lee P."/>
            <person name="Lin S."/>
            <person name="Lin Y."/>
            <person name="Liou J."/>
            <person name="Liu S."/>
            <person name="Hsing Y."/>
            <person name="Raghuvanshi S."/>
            <person name="Mohanty A."/>
            <person name="Bharti A.K."/>
            <person name="Gaur A."/>
            <person name="Gupta V."/>
            <person name="Kumar D."/>
            <person name="Ravi V."/>
            <person name="Vij S."/>
            <person name="Kapur A."/>
            <person name="Khurana P."/>
            <person name="Khurana P."/>
            <person name="Khurana J.P."/>
            <person name="Tyagi A.K."/>
            <person name="Gaikwad K."/>
            <person name="Singh A."/>
            <person name="Dalal V."/>
            <person name="Srivastava S."/>
            <person name="Dixit A."/>
            <person name="Pal A.K."/>
            <person name="Ghazi I.A."/>
            <person name="Yadav M."/>
            <person name="Pandit A."/>
            <person name="Bhargava A."/>
            <person name="Sureshbabu K."/>
            <person name="Batra K."/>
            <person name="Sharma T.R."/>
            <person name="Mohapatra T."/>
            <person name="Singh N.K."/>
            <person name="Messing J."/>
            <person name="Nelson A.B."/>
            <person name="Fuks G."/>
            <person name="Kavchok S."/>
            <person name="Keizer G."/>
            <person name="Linton E."/>
            <person name="Llaca V."/>
            <person name="Song R."/>
            <person name="Tanyolac B."/>
            <person name="Young S."/>
            <person name="Ho-Il K."/>
            <person name="Hahn J.H."/>
            <person name="Sangsakoo G."/>
            <person name="Vanavichit A."/>
            <person name="de Mattos Luiz.A.T."/>
            <person name="Zimmer P.D."/>
            <person name="Malone G."/>
            <person name="Dellagostin O."/>
            <person name="de Oliveira A.C."/>
            <person name="Bevan M."/>
            <person name="Bancroft I."/>
            <person name="Minx P."/>
            <person name="Cordum H."/>
            <person name="Wilson R."/>
            <person name="Cheng Z."/>
            <person name="Jin W."/>
            <person name="Jiang J."/>
            <person name="Leong S.A."/>
            <person name="Iwama H."/>
            <person name="Gojobori T."/>
            <person name="Itoh T."/>
            <person name="Niimura Y."/>
            <person name="Fujii Y."/>
            <person name="Habara T."/>
            <person name="Sakai H."/>
            <person name="Sato Y."/>
            <person name="Wilson G."/>
            <person name="Kumar K."/>
            <person name="McCouch S."/>
            <person name="Juretic N."/>
            <person name="Hoen D."/>
            <person name="Wright S."/>
            <person name="Bruskiewich R."/>
            <person name="Bureau T."/>
            <person name="Miyao A."/>
            <person name="Hirochika H."/>
            <person name="Nishikawa T."/>
            <person name="Kadowaki K."/>
            <person name="Sugiura M."/>
            <person name="Burr B."/>
            <person name="Sasaki T."/>
        </authorList>
    </citation>
    <scope>NUCLEOTIDE SEQUENCE [LARGE SCALE GENOMIC DNA]</scope>
    <source>
        <strain evidence="4">cv. Nipponbare</strain>
    </source>
</reference>
<proteinExistence type="predicted"/>